<feature type="chain" id="PRO_5007479901" description="Outer membrane protein beta-barrel domain-containing protein" evidence="2">
    <location>
        <begin position="22"/>
        <end position="192"/>
    </location>
</feature>
<sequence>MKKFSFLFVATMLLFSIGAEAQEKWSLEFRPGLNFPTGDVGNTDTKIGFGFELTGAYKIMPHFAVYAGWGLNEFKGDDNFLTEELTLKETGYTFGFQIIKPIGTSAFSYLARAGAVYNHIEIENNSGSFAADTGHGFGWQIAAGVDYEFAPNLALRPMLRYRSLSRDITIENTSTELKLNYISFGIGLALDF</sequence>
<evidence type="ECO:0000313" key="5">
    <source>
        <dbReference type="Proteomes" id="UP000070138"/>
    </source>
</evidence>
<evidence type="ECO:0000313" key="4">
    <source>
        <dbReference type="EMBL" id="KXO01286.1"/>
    </source>
</evidence>
<dbReference type="InterPro" id="IPR011250">
    <property type="entry name" value="OMP/PagP_B-barrel"/>
</dbReference>
<dbReference type="STRING" id="1548749.LS48_02160"/>
<dbReference type="InterPro" id="IPR027385">
    <property type="entry name" value="Beta-barrel_OMP"/>
</dbReference>
<gene>
    <name evidence="4" type="ORF">LS48_02160</name>
</gene>
<dbReference type="OrthoDB" id="1100205at2"/>
<dbReference type="Gene3D" id="2.40.160.20">
    <property type="match status" value="1"/>
</dbReference>
<dbReference type="EMBL" id="JRWG01000001">
    <property type="protein sequence ID" value="KXO01286.1"/>
    <property type="molecule type" value="Genomic_DNA"/>
</dbReference>
<name>A0A137RM57_9FLAO</name>
<dbReference type="Pfam" id="PF13505">
    <property type="entry name" value="OMP_b-brl"/>
    <property type="match status" value="1"/>
</dbReference>
<organism evidence="4 5">
    <name type="scientific">Aequorivita aquimaris</name>
    <dbReference type="NCBI Taxonomy" id="1548749"/>
    <lineage>
        <taxon>Bacteria</taxon>
        <taxon>Pseudomonadati</taxon>
        <taxon>Bacteroidota</taxon>
        <taxon>Flavobacteriia</taxon>
        <taxon>Flavobacteriales</taxon>
        <taxon>Flavobacteriaceae</taxon>
        <taxon>Aequorivita</taxon>
    </lineage>
</organism>
<dbReference type="AlphaFoldDB" id="A0A137RM57"/>
<feature type="signal peptide" evidence="2">
    <location>
        <begin position="1"/>
        <end position="21"/>
    </location>
</feature>
<feature type="domain" description="Outer membrane protein beta-barrel" evidence="3">
    <location>
        <begin position="9"/>
        <end position="192"/>
    </location>
</feature>
<keyword evidence="5" id="KW-1185">Reference proteome</keyword>
<evidence type="ECO:0000259" key="3">
    <source>
        <dbReference type="Pfam" id="PF13505"/>
    </source>
</evidence>
<keyword evidence="1 2" id="KW-0732">Signal</keyword>
<protein>
    <recommendedName>
        <fullName evidence="3">Outer membrane protein beta-barrel domain-containing protein</fullName>
    </recommendedName>
</protein>
<dbReference type="SUPFAM" id="SSF56925">
    <property type="entry name" value="OMPA-like"/>
    <property type="match status" value="1"/>
</dbReference>
<comment type="caution">
    <text evidence="4">The sequence shown here is derived from an EMBL/GenBank/DDBJ whole genome shotgun (WGS) entry which is preliminary data.</text>
</comment>
<accession>A0A137RM57</accession>
<evidence type="ECO:0000256" key="1">
    <source>
        <dbReference type="ARBA" id="ARBA00022729"/>
    </source>
</evidence>
<evidence type="ECO:0000256" key="2">
    <source>
        <dbReference type="SAM" id="SignalP"/>
    </source>
</evidence>
<reference evidence="5" key="1">
    <citation type="submission" date="2014-10" db="EMBL/GenBank/DDBJ databases">
        <title>Genome sequencing of Vitellibacter sp. D-24.</title>
        <authorList>
            <person name="Thevarajoo S."/>
            <person name="Selvaratnam C."/>
            <person name="Goh K.M."/>
            <person name="Chong C.S."/>
        </authorList>
    </citation>
    <scope>NUCLEOTIDE SEQUENCE [LARGE SCALE GENOMIC DNA]</scope>
    <source>
        <strain evidence="5">D-24</strain>
    </source>
</reference>
<reference evidence="4 5" key="2">
    <citation type="journal article" date="2016" name="Int. J. Syst. Evol. Microbiol.">
        <title>Vitellibacter aquimaris sp. nov., a marine bacterium isolated from seawater.</title>
        <authorList>
            <person name="Thevarajoo S."/>
            <person name="Selvaratnam C."/>
            <person name="Goh K.M."/>
            <person name="Hong K.W."/>
            <person name="Chan X.Y."/>
            <person name="Chan K.G."/>
            <person name="Chong C.S."/>
        </authorList>
    </citation>
    <scope>NUCLEOTIDE SEQUENCE [LARGE SCALE GENOMIC DNA]</scope>
    <source>
        <strain evidence="4 5">D-24</strain>
    </source>
</reference>
<proteinExistence type="predicted"/>
<dbReference type="RefSeq" id="WP_062619493.1">
    <property type="nucleotide sequence ID" value="NZ_JRWG01000001.1"/>
</dbReference>
<dbReference type="Proteomes" id="UP000070138">
    <property type="component" value="Unassembled WGS sequence"/>
</dbReference>